<dbReference type="AlphaFoldDB" id="A0AAP9QYU0"/>
<evidence type="ECO:0000313" key="1">
    <source>
        <dbReference type="EMBL" id="QMR41506.1"/>
    </source>
</evidence>
<name>A0AAP9QYU0_KLEAE</name>
<dbReference type="Proteomes" id="UP000514462">
    <property type="component" value="Chromosome"/>
</dbReference>
<accession>A0AAP9QYU0</accession>
<dbReference type="RefSeq" id="WP_182014601.1">
    <property type="nucleotide sequence ID" value="NZ_CP055904.1"/>
</dbReference>
<protein>
    <submittedName>
        <fullName evidence="1">Uncharacterized protein</fullName>
    </submittedName>
</protein>
<dbReference type="EMBL" id="CP055904">
    <property type="protein sequence ID" value="QMR41506.1"/>
    <property type="molecule type" value="Genomic_DNA"/>
</dbReference>
<organism evidence="1 2">
    <name type="scientific">Klebsiella aerogenes</name>
    <name type="common">Enterobacter aerogenes</name>
    <dbReference type="NCBI Taxonomy" id="548"/>
    <lineage>
        <taxon>Bacteria</taxon>
        <taxon>Pseudomonadati</taxon>
        <taxon>Pseudomonadota</taxon>
        <taxon>Gammaproteobacteria</taxon>
        <taxon>Enterobacterales</taxon>
        <taxon>Enterobacteriaceae</taxon>
        <taxon>Klebsiella/Raoultella group</taxon>
        <taxon>Klebsiella</taxon>
    </lineage>
</organism>
<gene>
    <name evidence="1" type="ORF">HV331_19275</name>
</gene>
<evidence type="ECO:0000313" key="2">
    <source>
        <dbReference type="Proteomes" id="UP000514462"/>
    </source>
</evidence>
<proteinExistence type="predicted"/>
<sequence length="216" mass="24535">MASRFLSADYRVEYTIEQIRTVPPETWNMFISAIANIYHRLSFCFRPVNPRCGYKRTGAFCLFAPDGAKTLSDELVFSGQPDEGYAPRVITVSREDTRATLEPDIIASEHQMSADLFTRLVLLALHNVCGEYFVVHSTAGASSWGLPLALLKQHTLDFCTWTAPDKVRYSLAFTHRHAWLIEQLMVHSLTLSVGIDLSRERWEAIAEAEFQLYRAS</sequence>
<reference evidence="2" key="1">
    <citation type="submission" date="2020-06" db="EMBL/GenBank/DDBJ databases">
        <title>REHAB project genomes.</title>
        <authorList>
            <person name="Shaw L.P."/>
        </authorList>
    </citation>
    <scope>NUCLEOTIDE SEQUENCE [LARGE SCALE GENOMIC DNA]</scope>
    <source>
        <strain evidence="2">RHBSTW-00938</strain>
    </source>
</reference>